<evidence type="ECO:0008006" key="5">
    <source>
        <dbReference type="Google" id="ProtNLM"/>
    </source>
</evidence>
<dbReference type="InterPro" id="IPR011486">
    <property type="entry name" value="BBP2"/>
</dbReference>
<feature type="compositionally biased region" description="Low complexity" evidence="1">
    <location>
        <begin position="36"/>
        <end position="46"/>
    </location>
</feature>
<evidence type="ECO:0000313" key="3">
    <source>
        <dbReference type="EMBL" id="KTT98208.1"/>
    </source>
</evidence>
<evidence type="ECO:0000256" key="1">
    <source>
        <dbReference type="SAM" id="MobiDB-lite"/>
    </source>
</evidence>
<dbReference type="Pfam" id="PF07642">
    <property type="entry name" value="BBP2"/>
    <property type="match status" value="1"/>
</dbReference>
<dbReference type="Proteomes" id="UP000074072">
    <property type="component" value="Unassembled WGS sequence"/>
</dbReference>
<feature type="signal peptide" evidence="2">
    <location>
        <begin position="1"/>
        <end position="22"/>
    </location>
</feature>
<evidence type="ECO:0000256" key="2">
    <source>
        <dbReference type="SAM" id="SignalP"/>
    </source>
</evidence>
<proteinExistence type="predicted"/>
<dbReference type="AlphaFoldDB" id="A0A147ISA5"/>
<feature type="chain" id="PRO_5007548899" description="Porin" evidence="2">
    <location>
        <begin position="23"/>
        <end position="427"/>
    </location>
</feature>
<dbReference type="PATRIC" id="fig|33051.4.peg.3153"/>
<keyword evidence="2" id="KW-0732">Signal</keyword>
<protein>
    <recommendedName>
        <fullName evidence="5">Porin</fullName>
    </recommendedName>
</protein>
<dbReference type="OrthoDB" id="235878at2"/>
<gene>
    <name evidence="3" type="ORF">SB4_11670</name>
</gene>
<dbReference type="RefSeq" id="WP_058752690.1">
    <property type="nucleotide sequence ID" value="NZ_LDTE01000071.1"/>
</dbReference>
<reference evidence="3 4" key="1">
    <citation type="journal article" date="2016" name="Front. Microbiol.">
        <title>Genomic Resource of Rice Seed Associated Bacteria.</title>
        <authorList>
            <person name="Midha S."/>
            <person name="Bansal K."/>
            <person name="Sharma S."/>
            <person name="Kumar N."/>
            <person name="Patil P.P."/>
            <person name="Chaudhry V."/>
            <person name="Patil P.B."/>
        </authorList>
    </citation>
    <scope>NUCLEOTIDE SEQUENCE [LARGE SCALE GENOMIC DNA]</scope>
    <source>
        <strain evidence="3 4">SB4</strain>
    </source>
</reference>
<name>A0A147ISA5_9SPHN</name>
<comment type="caution">
    <text evidence="3">The sequence shown here is derived from an EMBL/GenBank/DDBJ whole genome shotgun (WGS) entry which is preliminary data.</text>
</comment>
<accession>A0A147ISA5</accession>
<dbReference type="EMBL" id="LDTE01000071">
    <property type="protein sequence ID" value="KTT98208.1"/>
    <property type="molecule type" value="Genomic_DNA"/>
</dbReference>
<organism evidence="3 4">
    <name type="scientific">Sphingomonas sanguinis</name>
    <dbReference type="NCBI Taxonomy" id="33051"/>
    <lineage>
        <taxon>Bacteria</taxon>
        <taxon>Pseudomonadati</taxon>
        <taxon>Pseudomonadota</taxon>
        <taxon>Alphaproteobacteria</taxon>
        <taxon>Sphingomonadales</taxon>
        <taxon>Sphingomonadaceae</taxon>
        <taxon>Sphingomonas</taxon>
    </lineage>
</organism>
<sequence length="427" mass="45722">MKYRHILACAGATLLGHHAAFAQSVDKPIDTAKNHPPAAADASPPAEGKPDWASTISYALQFEGSIAVNPADPADNLNFGHELADRANRPLFNQALATISRPVSGGPDTDVGFNLQGLFGTDARYTPTIGLFDQTFKGRYQFVLTQANVVVHTPILTEGGVDFKIGLAPGAMGYEGIDPTSRPFYTLSYVTNFMVPFQTVGVIATIHASPKLDIITGIDAGNEVVPGKSDNNGAPAGYFGVSLNHLANDRLTILAMTRFGPENSLKVMPDANRRMRYWNDITATYKLSDRTTLVGEANYIRDDGLKAEAFGVVGYVIRTLSPEWSLAVRGEVMRDSQGAFVVGFASDTAFANGIIGNPDNFVTAPPTTYGGLTIGASYKPAAINSKKVAVTIRPELRYDRSLNGTRPYNGLSDKDQVIGSLDLIVGF</sequence>
<evidence type="ECO:0000313" key="4">
    <source>
        <dbReference type="Proteomes" id="UP000074072"/>
    </source>
</evidence>
<feature type="region of interest" description="Disordered" evidence="1">
    <location>
        <begin position="29"/>
        <end position="50"/>
    </location>
</feature>